<dbReference type="AlphaFoldDB" id="A0A846HGU4"/>
<dbReference type="SUPFAM" id="SSF55811">
    <property type="entry name" value="Nudix"/>
    <property type="match status" value="1"/>
</dbReference>
<dbReference type="GO" id="GO:0016787">
    <property type="term" value="F:hydrolase activity"/>
    <property type="evidence" value="ECO:0007669"/>
    <property type="project" value="UniProtKB-KW"/>
</dbReference>
<dbReference type="PANTHER" id="PTHR43736:SF1">
    <property type="entry name" value="DIHYDRONEOPTERIN TRIPHOSPHATE DIPHOSPHATASE"/>
    <property type="match status" value="1"/>
</dbReference>
<comment type="caution">
    <text evidence="5">The sequence shown here is derived from an EMBL/GenBank/DDBJ whole genome shotgun (WGS) entry which is preliminary data.</text>
</comment>
<name>A0A846HGU4_9CYAN</name>
<dbReference type="RefSeq" id="WP_039737222.1">
    <property type="nucleotide sequence ID" value="NZ_JTCM02000086.1"/>
</dbReference>
<sequence>MNVFAFFAATVQSTRSLWRFGQAVLGILFRHPITGTSIIPILPDGRIVLIRRRDNGRWALPGGMVDWGEDIPNTVQRELMEETGLDLVKIRRLVGVYSAPDRDPRIHSICIVVEAEVQGIMEIQDTLEAMEIQAFPLNSLPPGEMSHDHNRQLQDYLQGLTTLA</sequence>
<dbReference type="PANTHER" id="PTHR43736">
    <property type="entry name" value="ADP-RIBOSE PYROPHOSPHATASE"/>
    <property type="match status" value="1"/>
</dbReference>
<dbReference type="InterPro" id="IPR015797">
    <property type="entry name" value="NUDIX_hydrolase-like_dom_sf"/>
</dbReference>
<comment type="similarity">
    <text evidence="1 3">Belongs to the Nudix hydrolase family.</text>
</comment>
<evidence type="ECO:0000313" key="6">
    <source>
        <dbReference type="Proteomes" id="UP000031549"/>
    </source>
</evidence>
<evidence type="ECO:0000256" key="3">
    <source>
        <dbReference type="RuleBase" id="RU003476"/>
    </source>
</evidence>
<protein>
    <submittedName>
        <fullName evidence="5">NUDIX hydrolase</fullName>
    </submittedName>
</protein>
<dbReference type="Gene3D" id="3.90.79.10">
    <property type="entry name" value="Nucleoside Triphosphate Pyrophosphohydrolase"/>
    <property type="match status" value="1"/>
</dbReference>
<evidence type="ECO:0000256" key="1">
    <source>
        <dbReference type="ARBA" id="ARBA00005582"/>
    </source>
</evidence>
<keyword evidence="2 3" id="KW-0378">Hydrolase</keyword>
<dbReference type="EMBL" id="JTCM02000086">
    <property type="protein sequence ID" value="NEU75894.1"/>
    <property type="molecule type" value="Genomic_DNA"/>
</dbReference>
<accession>A0A846HGU4</accession>
<dbReference type="CDD" id="cd18873">
    <property type="entry name" value="NUDIX_NadM_like"/>
    <property type="match status" value="1"/>
</dbReference>
<dbReference type="Pfam" id="PF00293">
    <property type="entry name" value="NUDIX"/>
    <property type="match status" value="1"/>
</dbReference>
<dbReference type="PROSITE" id="PS00893">
    <property type="entry name" value="NUDIX_BOX"/>
    <property type="match status" value="1"/>
</dbReference>
<evidence type="ECO:0000313" key="5">
    <source>
        <dbReference type="EMBL" id="NEU75894.1"/>
    </source>
</evidence>
<feature type="domain" description="Nudix hydrolase" evidence="4">
    <location>
        <begin position="31"/>
        <end position="157"/>
    </location>
</feature>
<reference evidence="5 6" key="1">
    <citation type="journal article" date="2015" name="Genome Announc.">
        <title>Draft Genome Sequence of Cyanobacterium Hassallia byssoidea Strain VB512170, Isolated from Monuments in India.</title>
        <authorList>
            <person name="Singh D."/>
            <person name="Chandrababunaidu M.M."/>
            <person name="Panda A."/>
            <person name="Sen D."/>
            <person name="Bhattacharyya S."/>
            <person name="Adhikary S.P."/>
            <person name="Tripathy S."/>
        </authorList>
    </citation>
    <scope>NUCLEOTIDE SEQUENCE [LARGE SCALE GENOMIC DNA]</scope>
    <source>
        <strain evidence="5 6">VB512170</strain>
    </source>
</reference>
<dbReference type="InterPro" id="IPR000086">
    <property type="entry name" value="NUDIX_hydrolase_dom"/>
</dbReference>
<evidence type="ECO:0000259" key="4">
    <source>
        <dbReference type="PROSITE" id="PS51462"/>
    </source>
</evidence>
<dbReference type="InterPro" id="IPR020084">
    <property type="entry name" value="NUDIX_hydrolase_CS"/>
</dbReference>
<evidence type="ECO:0000256" key="2">
    <source>
        <dbReference type="ARBA" id="ARBA00022801"/>
    </source>
</evidence>
<dbReference type="InterPro" id="IPR020476">
    <property type="entry name" value="Nudix_hydrolase"/>
</dbReference>
<keyword evidence="6" id="KW-1185">Reference proteome</keyword>
<gene>
    <name evidence="5" type="ORF">PI95_025880</name>
</gene>
<organism evidence="5 6">
    <name type="scientific">Hassallia byssoidea VB512170</name>
    <dbReference type="NCBI Taxonomy" id="1304833"/>
    <lineage>
        <taxon>Bacteria</taxon>
        <taxon>Bacillati</taxon>
        <taxon>Cyanobacteriota</taxon>
        <taxon>Cyanophyceae</taxon>
        <taxon>Nostocales</taxon>
        <taxon>Tolypothrichaceae</taxon>
        <taxon>Hassallia</taxon>
    </lineage>
</organism>
<proteinExistence type="inferred from homology"/>
<dbReference type="Proteomes" id="UP000031549">
    <property type="component" value="Unassembled WGS sequence"/>
</dbReference>
<dbReference type="PRINTS" id="PR00502">
    <property type="entry name" value="NUDIXFAMILY"/>
</dbReference>
<dbReference type="PROSITE" id="PS51462">
    <property type="entry name" value="NUDIX"/>
    <property type="match status" value="1"/>
</dbReference>